<gene>
    <name evidence="2" type="ORF">CSUI_008153</name>
</gene>
<reference evidence="2 3" key="1">
    <citation type="journal article" date="2017" name="Int. J. Parasitol.">
        <title>The genome of the protozoan parasite Cystoisospora suis and a reverse vaccinology approach to identify vaccine candidates.</title>
        <authorList>
            <person name="Palmieri N."/>
            <person name="Shrestha A."/>
            <person name="Ruttkowski B."/>
            <person name="Beck T."/>
            <person name="Vogl C."/>
            <person name="Tomley F."/>
            <person name="Blake D.P."/>
            <person name="Joachim A."/>
        </authorList>
    </citation>
    <scope>NUCLEOTIDE SEQUENCE [LARGE SCALE GENOMIC DNA]</scope>
    <source>
        <strain evidence="2 3">Wien I</strain>
    </source>
</reference>
<keyword evidence="3" id="KW-1185">Reference proteome</keyword>
<feature type="chain" id="PRO_5012812855" description="Transmembrane protein" evidence="1">
    <location>
        <begin position="21"/>
        <end position="176"/>
    </location>
</feature>
<accession>A0A2C6KNH6</accession>
<keyword evidence="1" id="KW-0732">Signal</keyword>
<sequence length="176" mass="18481">MQGLTTILGTLALCAGVAHAVSAGPAGRTMSRLARVGVPQLTAGGTPKGVIAGAKGPVEQGAALGVNLARAANEQFKTVLNQRIAPLADRAEEKEGTTDQIRLHRQVKNEVVRIPSGRVQQLMAERRKQVEAKEMAARAAGKASSEFRDLASGGTGGFGILQKLRQQKLARLAQKQ</sequence>
<evidence type="ECO:0000313" key="2">
    <source>
        <dbReference type="EMBL" id="PHJ18024.1"/>
    </source>
</evidence>
<dbReference type="EMBL" id="MIGC01004486">
    <property type="protein sequence ID" value="PHJ18024.1"/>
    <property type="molecule type" value="Genomic_DNA"/>
</dbReference>
<name>A0A2C6KNH6_9APIC</name>
<organism evidence="2 3">
    <name type="scientific">Cystoisospora suis</name>
    <dbReference type="NCBI Taxonomy" id="483139"/>
    <lineage>
        <taxon>Eukaryota</taxon>
        <taxon>Sar</taxon>
        <taxon>Alveolata</taxon>
        <taxon>Apicomplexa</taxon>
        <taxon>Conoidasida</taxon>
        <taxon>Coccidia</taxon>
        <taxon>Eucoccidiorida</taxon>
        <taxon>Eimeriorina</taxon>
        <taxon>Sarcocystidae</taxon>
        <taxon>Cystoisospora</taxon>
    </lineage>
</organism>
<feature type="signal peptide" evidence="1">
    <location>
        <begin position="1"/>
        <end position="20"/>
    </location>
</feature>
<dbReference type="RefSeq" id="XP_067919735.1">
    <property type="nucleotide sequence ID" value="XM_068068290.1"/>
</dbReference>
<dbReference type="Proteomes" id="UP000221165">
    <property type="component" value="Unassembled WGS sequence"/>
</dbReference>
<dbReference type="GeneID" id="94431501"/>
<evidence type="ECO:0008006" key="4">
    <source>
        <dbReference type="Google" id="ProtNLM"/>
    </source>
</evidence>
<protein>
    <recommendedName>
        <fullName evidence="4">Transmembrane protein</fullName>
    </recommendedName>
</protein>
<evidence type="ECO:0000256" key="1">
    <source>
        <dbReference type="SAM" id="SignalP"/>
    </source>
</evidence>
<dbReference type="VEuPathDB" id="ToxoDB:CSUI_008153"/>
<dbReference type="AlphaFoldDB" id="A0A2C6KNH6"/>
<evidence type="ECO:0000313" key="3">
    <source>
        <dbReference type="Proteomes" id="UP000221165"/>
    </source>
</evidence>
<comment type="caution">
    <text evidence="2">The sequence shown here is derived from an EMBL/GenBank/DDBJ whole genome shotgun (WGS) entry which is preliminary data.</text>
</comment>
<proteinExistence type="predicted"/>